<accession>A0A382CXR3</accession>
<dbReference type="GO" id="GO:0012505">
    <property type="term" value="C:endomembrane system"/>
    <property type="evidence" value="ECO:0007669"/>
    <property type="project" value="UniProtKB-SubCell"/>
</dbReference>
<feature type="transmembrane region" description="Helical" evidence="9">
    <location>
        <begin position="58"/>
        <end position="76"/>
    </location>
</feature>
<evidence type="ECO:0000256" key="9">
    <source>
        <dbReference type="SAM" id="Phobius"/>
    </source>
</evidence>
<feature type="transmembrane region" description="Helical" evidence="9">
    <location>
        <begin position="275"/>
        <end position="301"/>
    </location>
</feature>
<keyword evidence="7" id="KW-0406">Ion transport</keyword>
<feature type="transmembrane region" description="Helical" evidence="9">
    <location>
        <begin position="124"/>
        <end position="155"/>
    </location>
</feature>
<keyword evidence="4" id="KW-0460">Magnesium</keyword>
<gene>
    <name evidence="10" type="ORF">METZ01_LOCUS183456</name>
</gene>
<dbReference type="GO" id="GO:0016020">
    <property type="term" value="C:membrane"/>
    <property type="evidence" value="ECO:0007669"/>
    <property type="project" value="InterPro"/>
</dbReference>
<proteinExistence type="predicted"/>
<name>A0A382CXR3_9ZZZZ</name>
<dbReference type="EMBL" id="UINC01036514">
    <property type="protein sequence ID" value="SVB30602.1"/>
    <property type="molecule type" value="Genomic_DNA"/>
</dbReference>
<evidence type="ECO:0000256" key="5">
    <source>
        <dbReference type="ARBA" id="ARBA00022967"/>
    </source>
</evidence>
<sequence length="369" mass="38766">MDAMMIYMPIAMAVLGLAYVFVKRSWVMKQDAGDGKMKEISDHIYEGALAFLNAEYKLLSIFVVVVSLVLAGISFVVPTSHILIVVAFIFGAFFSALAGNMGMKIATKTNVRTTQAAKTSLPDALNISFAGGTVMGLGVAGLAVLGLTTFFIIFFNFFMSGSWTSVEDMTIVLETLAGFSLGAESIALFARVGGGIYTKAADVGADLVGKVEAGIPEDDPRNPATIADNVGDNVGDVAGMGADLFGSYVATVLAAMVLGNYVIKDMGGSIDDAFGGIGPILLPMAIAGLGIIISLIGTMVVKINSNDAKEDEVMGALNKGNWLSIALVAITCYFLVNYMLPETMTMQFFGEGARDISSMNVFYATLTGL</sequence>
<dbReference type="PANTHER" id="PTHR31998">
    <property type="entry name" value="K(+)-INSENSITIVE PYROPHOSPHATE-ENERGIZED PROTON PUMP"/>
    <property type="match status" value="1"/>
</dbReference>
<reference evidence="10" key="1">
    <citation type="submission" date="2018-05" db="EMBL/GenBank/DDBJ databases">
        <authorList>
            <person name="Lanie J.A."/>
            <person name="Ng W.-L."/>
            <person name="Kazmierczak K.M."/>
            <person name="Andrzejewski T.M."/>
            <person name="Davidsen T.M."/>
            <person name="Wayne K.J."/>
            <person name="Tettelin H."/>
            <person name="Glass J.I."/>
            <person name="Rusch D."/>
            <person name="Podicherti R."/>
            <person name="Tsui H.-C.T."/>
            <person name="Winkler M.E."/>
        </authorList>
    </citation>
    <scope>NUCLEOTIDE SEQUENCE</scope>
</reference>
<evidence type="ECO:0000256" key="8">
    <source>
        <dbReference type="ARBA" id="ARBA00023136"/>
    </source>
</evidence>
<keyword evidence="2" id="KW-0813">Transport</keyword>
<evidence type="ECO:0000256" key="2">
    <source>
        <dbReference type="ARBA" id="ARBA00022448"/>
    </source>
</evidence>
<feature type="transmembrane region" description="Helical" evidence="9">
    <location>
        <begin position="321"/>
        <end position="340"/>
    </location>
</feature>
<comment type="subcellular location">
    <subcellularLocation>
        <location evidence="1">Endomembrane system</location>
        <topology evidence="1">Multi-pass membrane protein</topology>
    </subcellularLocation>
</comment>
<feature type="transmembrane region" description="Helical" evidence="9">
    <location>
        <begin position="6"/>
        <end position="22"/>
    </location>
</feature>
<feature type="transmembrane region" description="Helical" evidence="9">
    <location>
        <begin position="82"/>
        <end position="103"/>
    </location>
</feature>
<evidence type="ECO:0000256" key="3">
    <source>
        <dbReference type="ARBA" id="ARBA00022692"/>
    </source>
</evidence>
<keyword evidence="3 9" id="KW-0812">Transmembrane</keyword>
<dbReference type="Pfam" id="PF03030">
    <property type="entry name" value="H_PPase"/>
    <property type="match status" value="1"/>
</dbReference>
<dbReference type="InterPro" id="IPR004131">
    <property type="entry name" value="PPase-energised_H-pump"/>
</dbReference>
<evidence type="ECO:0000256" key="7">
    <source>
        <dbReference type="ARBA" id="ARBA00023065"/>
    </source>
</evidence>
<evidence type="ECO:0000256" key="1">
    <source>
        <dbReference type="ARBA" id="ARBA00004127"/>
    </source>
</evidence>
<feature type="transmembrane region" description="Helical" evidence="9">
    <location>
        <begin position="245"/>
        <end position="263"/>
    </location>
</feature>
<organism evidence="10">
    <name type="scientific">marine metagenome</name>
    <dbReference type="NCBI Taxonomy" id="408172"/>
    <lineage>
        <taxon>unclassified sequences</taxon>
        <taxon>metagenomes</taxon>
        <taxon>ecological metagenomes</taxon>
    </lineage>
</organism>
<dbReference type="GO" id="GO:0009678">
    <property type="term" value="F:diphosphate hydrolysis-driven proton transmembrane transporter activity"/>
    <property type="evidence" value="ECO:0007669"/>
    <property type="project" value="InterPro"/>
</dbReference>
<evidence type="ECO:0008006" key="11">
    <source>
        <dbReference type="Google" id="ProtNLM"/>
    </source>
</evidence>
<dbReference type="GO" id="GO:0004427">
    <property type="term" value="F:inorganic diphosphate phosphatase activity"/>
    <property type="evidence" value="ECO:0007669"/>
    <property type="project" value="InterPro"/>
</dbReference>
<dbReference type="AlphaFoldDB" id="A0A382CXR3"/>
<keyword evidence="6 9" id="KW-1133">Transmembrane helix</keyword>
<evidence type="ECO:0000256" key="4">
    <source>
        <dbReference type="ARBA" id="ARBA00022842"/>
    </source>
</evidence>
<keyword evidence="5" id="KW-1278">Translocase</keyword>
<evidence type="ECO:0000256" key="6">
    <source>
        <dbReference type="ARBA" id="ARBA00022989"/>
    </source>
</evidence>
<feature type="non-terminal residue" evidence="10">
    <location>
        <position position="369"/>
    </location>
</feature>
<keyword evidence="8 9" id="KW-0472">Membrane</keyword>
<protein>
    <recommendedName>
        <fullName evidence="11">Sodium-translocating pyrophosphatase</fullName>
    </recommendedName>
</protein>
<evidence type="ECO:0000313" key="10">
    <source>
        <dbReference type="EMBL" id="SVB30602.1"/>
    </source>
</evidence>